<evidence type="ECO:0000313" key="2">
    <source>
        <dbReference type="EMBL" id="MDS9469575.1"/>
    </source>
</evidence>
<keyword evidence="3" id="KW-1185">Reference proteome</keyword>
<dbReference type="Proteomes" id="UP001269144">
    <property type="component" value="Unassembled WGS sequence"/>
</dbReference>
<dbReference type="Gene3D" id="3.40.190.10">
    <property type="entry name" value="Periplasmic binding protein-like II"/>
    <property type="match status" value="2"/>
</dbReference>
<dbReference type="SUPFAM" id="SSF53850">
    <property type="entry name" value="Periplasmic binding protein-like II"/>
    <property type="match status" value="1"/>
</dbReference>
<name>A0ABU2HYJ8_9RHOB</name>
<dbReference type="Pfam" id="PF09084">
    <property type="entry name" value="NMT1"/>
    <property type="match status" value="1"/>
</dbReference>
<feature type="domain" description="SsuA/THI5-like" evidence="1">
    <location>
        <begin position="50"/>
        <end position="254"/>
    </location>
</feature>
<accession>A0ABU2HYJ8</accession>
<reference evidence="3" key="1">
    <citation type="submission" date="2023-07" db="EMBL/GenBank/DDBJ databases">
        <title>Paracoccus sp. MBLB3053 whole genome sequence.</title>
        <authorList>
            <person name="Hwang C.Y."/>
            <person name="Cho E.-S."/>
            <person name="Seo M.-J."/>
        </authorList>
    </citation>
    <scope>NUCLEOTIDE SEQUENCE [LARGE SCALE GENOMIC DNA]</scope>
    <source>
        <strain evidence="3">MBLB3053</strain>
    </source>
</reference>
<evidence type="ECO:0000259" key="1">
    <source>
        <dbReference type="Pfam" id="PF09084"/>
    </source>
</evidence>
<dbReference type="PANTHER" id="PTHR31528:SF15">
    <property type="entry name" value="RIBOFLAVIN-BINDING PROTEIN RIBY"/>
    <property type="match status" value="1"/>
</dbReference>
<proteinExistence type="predicted"/>
<protein>
    <submittedName>
        <fullName evidence="2">ABC transporter substrate-binding protein</fullName>
    </submittedName>
</protein>
<dbReference type="InterPro" id="IPR027939">
    <property type="entry name" value="NMT1/THI5"/>
</dbReference>
<gene>
    <name evidence="2" type="ORF">RGQ15_18570</name>
</gene>
<dbReference type="RefSeq" id="WP_311162250.1">
    <property type="nucleotide sequence ID" value="NZ_JAVQLW010000004.1"/>
</dbReference>
<evidence type="ECO:0000313" key="3">
    <source>
        <dbReference type="Proteomes" id="UP001269144"/>
    </source>
</evidence>
<comment type="caution">
    <text evidence="2">The sequence shown here is derived from an EMBL/GenBank/DDBJ whole genome shotgun (WGS) entry which is preliminary data.</text>
</comment>
<dbReference type="PANTHER" id="PTHR31528">
    <property type="entry name" value="4-AMINO-5-HYDROXYMETHYL-2-METHYLPYRIMIDINE PHOSPHATE SYNTHASE THI11-RELATED"/>
    <property type="match status" value="1"/>
</dbReference>
<organism evidence="2 3">
    <name type="scientific">Paracoccus aurantius</name>
    <dbReference type="NCBI Taxonomy" id="3073814"/>
    <lineage>
        <taxon>Bacteria</taxon>
        <taxon>Pseudomonadati</taxon>
        <taxon>Pseudomonadota</taxon>
        <taxon>Alphaproteobacteria</taxon>
        <taxon>Rhodobacterales</taxon>
        <taxon>Paracoccaceae</taxon>
        <taxon>Paracoccus</taxon>
    </lineage>
</organism>
<dbReference type="InterPro" id="IPR015168">
    <property type="entry name" value="SsuA/THI5"/>
</dbReference>
<dbReference type="InterPro" id="IPR006311">
    <property type="entry name" value="TAT_signal"/>
</dbReference>
<dbReference type="PROSITE" id="PS51318">
    <property type="entry name" value="TAT"/>
    <property type="match status" value="1"/>
</dbReference>
<dbReference type="EMBL" id="JAVQLW010000004">
    <property type="protein sequence ID" value="MDS9469575.1"/>
    <property type="molecule type" value="Genomic_DNA"/>
</dbReference>
<sequence>MTEATRLSRRAFGGLAAAAAATFAIGRPGIVRAQTAITFAVPNPSALTWLPYWVALGEGYFGEEGLAPTLQAIDGSSAVLQAMSAGQAQIGAPGPGPVLGARARGVDVKFIYNLFPKSVFGLLVKKDSAVQSPADLKGTVVGVGTADGAEVSFTRAILTDLGMKDGVDYTFLPVGDGGTAAVAFLRDEVGSYAGAISDAAILGARGLELREITPEKYLGFFGNGIAMLESQMAATPDLAPKFGRALVRGMRFASDPANHDKALAHCATGNPQEGEDKKFAAALLAAAIDRMTPTEAFAAKGYGYQPPEHWQMIHDAAVASGALEKPLDDLSAVYSNEFVEGWNAS</sequence>